<accession>A0A420G179</accession>
<dbReference type="AlphaFoldDB" id="A0A420G179"/>
<reference evidence="1 2" key="1">
    <citation type="submission" date="2016-07" db="EMBL/GenBank/DDBJ databases">
        <title>Genome analysis of Sphingobacterium siyangense T12B17.</title>
        <authorList>
            <person name="Xu D."/>
            <person name="Su Y."/>
            <person name="Zheng S."/>
        </authorList>
    </citation>
    <scope>NUCLEOTIDE SEQUENCE [LARGE SCALE GENOMIC DNA]</scope>
    <source>
        <strain evidence="1 2">T12B17</strain>
    </source>
</reference>
<name>A0A420G179_9SPHI</name>
<dbReference type="Proteomes" id="UP000286402">
    <property type="component" value="Unassembled WGS sequence"/>
</dbReference>
<comment type="caution">
    <text evidence="1">The sequence shown here is derived from an EMBL/GenBank/DDBJ whole genome shotgun (WGS) entry which is preliminary data.</text>
</comment>
<organism evidence="1 2">
    <name type="scientific">Sphingobacterium siyangense</name>
    <dbReference type="NCBI Taxonomy" id="459529"/>
    <lineage>
        <taxon>Bacteria</taxon>
        <taxon>Pseudomonadati</taxon>
        <taxon>Bacteroidota</taxon>
        <taxon>Sphingobacteriia</taxon>
        <taxon>Sphingobacteriales</taxon>
        <taxon>Sphingobacteriaceae</taxon>
        <taxon>Sphingobacterium</taxon>
    </lineage>
</organism>
<dbReference type="EMBL" id="MCAQ01000006">
    <property type="protein sequence ID" value="RKF38928.1"/>
    <property type="molecule type" value="Genomic_DNA"/>
</dbReference>
<sequence>MINKYKITEIDVFQHPKEVTVPKSITLTVELSNNKDEDGNSLKFDERDFIGCVATCYPETTKPRFQLIIHKTARRNKIIAFFRADDANCICIDLEAVVGSYLIGDPEPFEVELEVYIKFRYVNRNERGLIINRSEEIKDLKLLCLFVIEEEEVNNQVL</sequence>
<proteinExistence type="predicted"/>
<evidence type="ECO:0000313" key="1">
    <source>
        <dbReference type="EMBL" id="RKF38928.1"/>
    </source>
</evidence>
<keyword evidence="2" id="KW-1185">Reference proteome</keyword>
<protein>
    <submittedName>
        <fullName evidence="1">Uncharacterized protein</fullName>
    </submittedName>
</protein>
<dbReference type="RefSeq" id="WP_120333775.1">
    <property type="nucleotide sequence ID" value="NZ_MCAQ01000006.1"/>
</dbReference>
<evidence type="ECO:0000313" key="2">
    <source>
        <dbReference type="Proteomes" id="UP000286402"/>
    </source>
</evidence>
<gene>
    <name evidence="1" type="ORF">BCY89_26645</name>
</gene>